<keyword evidence="7" id="KW-0539">Nucleus</keyword>
<dbReference type="EMBL" id="JAHRHJ020000004">
    <property type="protein sequence ID" value="KAH9318338.1"/>
    <property type="molecule type" value="Genomic_DNA"/>
</dbReference>
<dbReference type="GO" id="GO:0006338">
    <property type="term" value="P:chromatin remodeling"/>
    <property type="evidence" value="ECO:0007669"/>
    <property type="project" value="TreeGrafter"/>
</dbReference>
<dbReference type="AlphaFoldDB" id="A0AA38GB92"/>
<sequence length="543" mass="60328">SKRRRVASGGDNLESVISGTNEGKRAFYHCNYCDKDISGTIRIKCAKCPDFDLCVECFSVGGEVTPHKSNHPYRVMDNLSFPLFHPDWNADEEMLLLEGVEMYGLGNWGVVAEHVGTKTKVQCYDHYMKAYINSPCYPLPDMSHVTGKTRAELLTMSKAHREGKKGFSAYGDAGASKPPKEEPSISPLRIKMEDVNKDAVAEGRSPSNFAAGTEVENAESKANGLSANSALNSSLGAGKMASTAVQVKEGSNGLRAGSTASNEDSLTNRSIGGKKPKPSGEDCQPLLELSGYNPKRQEFEPEYDNDAELPLAEMEFKDNDSETDRELKLRMLHIYNSRLNERERRKDFILERDLLHSRHLEKLHTKEERELFQRLRVFMRFHSQEEHYSLLDALNKERKIRRKIEELQEYYAAGCHTFADVEQLKAKREAEASSRKLKESGQLSASAKVVNRANRSVIRERGEGDSSPGYVVENQKAKSTAVQAASGNNMCPVTTGQKGTKKSLLPWDISALPGADLLSLTLLVKLMLSGANAIDMQVDFGHN</sequence>
<evidence type="ECO:0000259" key="13">
    <source>
        <dbReference type="PROSITE" id="PS51294"/>
    </source>
</evidence>
<dbReference type="OMA" id="YNGNHRP"/>
<evidence type="ECO:0000256" key="9">
    <source>
        <dbReference type="SAM" id="MobiDB-lite"/>
    </source>
</evidence>
<dbReference type="PROSITE" id="PS50135">
    <property type="entry name" value="ZF_ZZ_2"/>
    <property type="match status" value="1"/>
</dbReference>
<name>A0AA38GB92_TAXCH</name>
<dbReference type="PROSITE" id="PS50090">
    <property type="entry name" value="MYB_LIKE"/>
    <property type="match status" value="1"/>
</dbReference>
<keyword evidence="15" id="KW-1185">Reference proteome</keyword>
<dbReference type="GO" id="GO:0005634">
    <property type="term" value="C:nucleus"/>
    <property type="evidence" value="ECO:0007669"/>
    <property type="project" value="TreeGrafter"/>
</dbReference>
<dbReference type="InterPro" id="IPR001005">
    <property type="entry name" value="SANT/Myb"/>
</dbReference>
<dbReference type="SMART" id="SM00717">
    <property type="entry name" value="SANT"/>
    <property type="match status" value="1"/>
</dbReference>
<dbReference type="GO" id="GO:0003713">
    <property type="term" value="F:transcription coactivator activity"/>
    <property type="evidence" value="ECO:0007669"/>
    <property type="project" value="InterPro"/>
</dbReference>
<evidence type="ECO:0000256" key="2">
    <source>
        <dbReference type="ARBA" id="ARBA00022771"/>
    </source>
</evidence>
<proteinExistence type="predicted"/>
<dbReference type="PIRSF" id="PIRSF025024">
    <property type="entry name" value="Transcriptional_adaptor_2"/>
    <property type="match status" value="1"/>
</dbReference>
<feature type="non-terminal residue" evidence="14">
    <location>
        <position position="543"/>
    </location>
</feature>
<dbReference type="InterPro" id="IPR043145">
    <property type="entry name" value="Znf_ZZ_sf"/>
</dbReference>
<dbReference type="GO" id="GO:0003682">
    <property type="term" value="F:chromatin binding"/>
    <property type="evidence" value="ECO:0007669"/>
    <property type="project" value="TreeGrafter"/>
</dbReference>
<gene>
    <name evidence="14" type="ORF">KI387_020107</name>
</gene>
<dbReference type="PROSITE" id="PS51294">
    <property type="entry name" value="HTH_MYB"/>
    <property type="match status" value="1"/>
</dbReference>
<keyword evidence="1" id="KW-0479">Metal-binding</keyword>
<dbReference type="SUPFAM" id="SSF46689">
    <property type="entry name" value="Homeodomain-like"/>
    <property type="match status" value="1"/>
</dbReference>
<dbReference type="GO" id="GO:0008270">
    <property type="term" value="F:zinc ion binding"/>
    <property type="evidence" value="ECO:0007669"/>
    <property type="project" value="UniProtKB-KW"/>
</dbReference>
<dbReference type="CDD" id="cd02335">
    <property type="entry name" value="ZZ_ADA2"/>
    <property type="match status" value="1"/>
</dbReference>
<dbReference type="CDD" id="cd00167">
    <property type="entry name" value="SANT"/>
    <property type="match status" value="1"/>
</dbReference>
<evidence type="ECO:0000313" key="15">
    <source>
        <dbReference type="Proteomes" id="UP000824469"/>
    </source>
</evidence>
<dbReference type="InterPro" id="IPR055141">
    <property type="entry name" value="TADA2A_B-like_dom"/>
</dbReference>
<dbReference type="InterPro" id="IPR017884">
    <property type="entry name" value="SANT_dom"/>
</dbReference>
<feature type="domain" description="ZZ-type" evidence="11">
    <location>
        <begin position="25"/>
        <end position="81"/>
    </location>
</feature>
<dbReference type="FunFam" id="1.10.10.60:FF:000115">
    <property type="entry name" value="Transcriptional adapter 2"/>
    <property type="match status" value="1"/>
</dbReference>
<dbReference type="SMART" id="SM00291">
    <property type="entry name" value="ZnF_ZZ"/>
    <property type="match status" value="1"/>
</dbReference>
<feature type="non-terminal residue" evidence="14">
    <location>
        <position position="1"/>
    </location>
</feature>
<feature type="region of interest" description="Disordered" evidence="9">
    <location>
        <begin position="203"/>
        <end position="223"/>
    </location>
</feature>
<dbReference type="PROSITE" id="PS01357">
    <property type="entry name" value="ZF_ZZ_1"/>
    <property type="match status" value="1"/>
</dbReference>
<dbReference type="Pfam" id="PF22941">
    <property type="entry name" value="TADA2A-like_3rd"/>
    <property type="match status" value="1"/>
</dbReference>
<dbReference type="GO" id="GO:0003677">
    <property type="term" value="F:DNA binding"/>
    <property type="evidence" value="ECO:0007669"/>
    <property type="project" value="UniProtKB-KW"/>
</dbReference>
<dbReference type="PANTHER" id="PTHR12374:SF20">
    <property type="entry name" value="TRANSCRIPTIONAL ADAPTER 2-ALPHA"/>
    <property type="match status" value="1"/>
</dbReference>
<evidence type="ECO:0000259" key="11">
    <source>
        <dbReference type="PROSITE" id="PS50135"/>
    </source>
</evidence>
<dbReference type="Pfam" id="PF25299">
    <property type="entry name" value="ZZ_ADA2"/>
    <property type="match status" value="1"/>
</dbReference>
<dbReference type="Pfam" id="PF00249">
    <property type="entry name" value="Myb_DNA-binding"/>
    <property type="match status" value="1"/>
</dbReference>
<feature type="region of interest" description="Disordered" evidence="9">
    <location>
        <begin position="165"/>
        <end position="188"/>
    </location>
</feature>
<keyword evidence="5" id="KW-0238">DNA-binding</keyword>
<evidence type="ECO:0000256" key="5">
    <source>
        <dbReference type="ARBA" id="ARBA00023125"/>
    </source>
</evidence>
<protein>
    <recommendedName>
        <fullName evidence="16">Transcriptional adapter</fullName>
    </recommendedName>
</protein>
<dbReference type="InterPro" id="IPR016827">
    <property type="entry name" value="Ada2/TADA2"/>
</dbReference>
<reference evidence="14 15" key="1">
    <citation type="journal article" date="2021" name="Nat. Plants">
        <title>The Taxus genome provides insights into paclitaxel biosynthesis.</title>
        <authorList>
            <person name="Xiong X."/>
            <person name="Gou J."/>
            <person name="Liao Q."/>
            <person name="Li Y."/>
            <person name="Zhou Q."/>
            <person name="Bi G."/>
            <person name="Li C."/>
            <person name="Du R."/>
            <person name="Wang X."/>
            <person name="Sun T."/>
            <person name="Guo L."/>
            <person name="Liang H."/>
            <person name="Lu P."/>
            <person name="Wu Y."/>
            <person name="Zhang Z."/>
            <person name="Ro D.K."/>
            <person name="Shang Y."/>
            <person name="Huang S."/>
            <person name="Yan J."/>
        </authorList>
    </citation>
    <scope>NUCLEOTIDE SEQUENCE [LARGE SCALE GENOMIC DNA]</scope>
    <source>
        <strain evidence="14">Ta-2019</strain>
    </source>
</reference>
<feature type="domain" description="SANT" evidence="12">
    <location>
        <begin position="83"/>
        <end position="135"/>
    </location>
</feature>
<evidence type="ECO:0000256" key="1">
    <source>
        <dbReference type="ARBA" id="ARBA00022723"/>
    </source>
</evidence>
<keyword evidence="4" id="KW-0805">Transcription regulation</keyword>
<dbReference type="Gene3D" id="1.10.10.60">
    <property type="entry name" value="Homeodomain-like"/>
    <property type="match status" value="1"/>
</dbReference>
<organism evidence="14 15">
    <name type="scientific">Taxus chinensis</name>
    <name type="common">Chinese yew</name>
    <name type="synonym">Taxus wallichiana var. chinensis</name>
    <dbReference type="NCBI Taxonomy" id="29808"/>
    <lineage>
        <taxon>Eukaryota</taxon>
        <taxon>Viridiplantae</taxon>
        <taxon>Streptophyta</taxon>
        <taxon>Embryophyta</taxon>
        <taxon>Tracheophyta</taxon>
        <taxon>Spermatophyta</taxon>
        <taxon>Pinopsida</taxon>
        <taxon>Pinidae</taxon>
        <taxon>Conifers II</taxon>
        <taxon>Cupressales</taxon>
        <taxon>Taxaceae</taxon>
        <taxon>Taxus</taxon>
    </lineage>
</organism>
<accession>A0AA38GB92</accession>
<evidence type="ECO:0008006" key="16">
    <source>
        <dbReference type="Google" id="ProtNLM"/>
    </source>
</evidence>
<evidence type="ECO:0000256" key="6">
    <source>
        <dbReference type="ARBA" id="ARBA00023163"/>
    </source>
</evidence>
<evidence type="ECO:0000313" key="14">
    <source>
        <dbReference type="EMBL" id="KAH9318338.1"/>
    </source>
</evidence>
<evidence type="ECO:0000256" key="4">
    <source>
        <dbReference type="ARBA" id="ARBA00023015"/>
    </source>
</evidence>
<dbReference type="InterPro" id="IPR009057">
    <property type="entry name" value="Homeodomain-like_sf"/>
</dbReference>
<feature type="region of interest" description="Disordered" evidence="9">
    <location>
        <begin position="251"/>
        <end position="298"/>
    </location>
</feature>
<feature type="domain" description="HTH myb-type" evidence="13">
    <location>
        <begin position="88"/>
        <end position="135"/>
    </location>
</feature>
<dbReference type="InterPro" id="IPR017930">
    <property type="entry name" value="Myb_dom"/>
</dbReference>
<feature type="compositionally biased region" description="Polar residues" evidence="9">
    <location>
        <begin position="258"/>
        <end position="270"/>
    </location>
</feature>
<evidence type="ECO:0000256" key="3">
    <source>
        <dbReference type="ARBA" id="ARBA00022833"/>
    </source>
</evidence>
<evidence type="ECO:0000256" key="7">
    <source>
        <dbReference type="ARBA" id="ARBA00023242"/>
    </source>
</evidence>
<dbReference type="GO" id="GO:0006357">
    <property type="term" value="P:regulation of transcription by RNA polymerase II"/>
    <property type="evidence" value="ECO:0007669"/>
    <property type="project" value="InterPro"/>
</dbReference>
<keyword evidence="2 8" id="KW-0863">Zinc-finger</keyword>
<dbReference type="Proteomes" id="UP000824469">
    <property type="component" value="Unassembled WGS sequence"/>
</dbReference>
<evidence type="ECO:0000259" key="10">
    <source>
        <dbReference type="PROSITE" id="PS50090"/>
    </source>
</evidence>
<keyword evidence="3" id="KW-0862">Zinc</keyword>
<dbReference type="FunFam" id="3.30.60.90:FF:000013">
    <property type="entry name" value="Transcriptional adapter"/>
    <property type="match status" value="1"/>
</dbReference>
<evidence type="ECO:0000256" key="8">
    <source>
        <dbReference type="PROSITE-ProRule" id="PRU00228"/>
    </source>
</evidence>
<dbReference type="SUPFAM" id="SSF57850">
    <property type="entry name" value="RING/U-box"/>
    <property type="match status" value="1"/>
</dbReference>
<dbReference type="PANTHER" id="PTHR12374">
    <property type="entry name" value="TRANSCRIPTIONAL ADAPTOR 2 ADA2 -RELATED"/>
    <property type="match status" value="1"/>
</dbReference>
<dbReference type="InterPro" id="IPR041983">
    <property type="entry name" value="ADA2-like_ZZ"/>
</dbReference>
<comment type="caution">
    <text evidence="14">The sequence shown here is derived from an EMBL/GenBank/DDBJ whole genome shotgun (WGS) entry which is preliminary data.</text>
</comment>
<dbReference type="Gene3D" id="3.30.60.90">
    <property type="match status" value="1"/>
</dbReference>
<evidence type="ECO:0000259" key="12">
    <source>
        <dbReference type="PROSITE" id="PS51293"/>
    </source>
</evidence>
<keyword evidence="6" id="KW-0804">Transcription</keyword>
<dbReference type="InterPro" id="IPR000433">
    <property type="entry name" value="Znf_ZZ"/>
</dbReference>
<dbReference type="PROSITE" id="PS51293">
    <property type="entry name" value="SANT"/>
    <property type="match status" value="1"/>
</dbReference>
<feature type="domain" description="Myb-like" evidence="10">
    <location>
        <begin position="88"/>
        <end position="131"/>
    </location>
</feature>